<reference evidence="2" key="2">
    <citation type="submission" date="2017-02" db="UniProtKB">
        <authorList>
            <consortium name="WormBaseParasite"/>
        </authorList>
    </citation>
    <scope>IDENTIFICATION</scope>
</reference>
<sequence length="71" mass="8228">MLEVSRVAQARDGFRSSDMRQRSRIGEALLYSRQSKIRGGHVMRMNDNLWTRAVSDWILQDVKRAAVRPPT</sequence>
<dbReference type="WBParaSite" id="ACAC_0000819501-mRNA-1">
    <property type="protein sequence ID" value="ACAC_0000819501-mRNA-1"/>
    <property type="gene ID" value="ACAC_0000819501"/>
</dbReference>
<evidence type="ECO:0000313" key="2">
    <source>
        <dbReference type="WBParaSite" id="ACAC_0000819501-mRNA-1"/>
    </source>
</evidence>
<dbReference type="AlphaFoldDB" id="A0A0K0DCC3"/>
<organism evidence="1 2">
    <name type="scientific">Angiostrongylus cantonensis</name>
    <name type="common">Rat lungworm</name>
    <dbReference type="NCBI Taxonomy" id="6313"/>
    <lineage>
        <taxon>Eukaryota</taxon>
        <taxon>Metazoa</taxon>
        <taxon>Ecdysozoa</taxon>
        <taxon>Nematoda</taxon>
        <taxon>Chromadorea</taxon>
        <taxon>Rhabditida</taxon>
        <taxon>Rhabditina</taxon>
        <taxon>Rhabditomorpha</taxon>
        <taxon>Strongyloidea</taxon>
        <taxon>Metastrongylidae</taxon>
        <taxon>Angiostrongylus</taxon>
    </lineage>
</organism>
<protein>
    <submittedName>
        <fullName evidence="2">Transposase</fullName>
    </submittedName>
</protein>
<dbReference type="Proteomes" id="UP000035642">
    <property type="component" value="Unassembled WGS sequence"/>
</dbReference>
<accession>A0A0K0DCC3</accession>
<name>A0A0K0DCC3_ANGCA</name>
<keyword evidence="1" id="KW-1185">Reference proteome</keyword>
<reference evidence="1" key="1">
    <citation type="submission" date="2012-09" db="EMBL/GenBank/DDBJ databases">
        <authorList>
            <person name="Martin A.A."/>
        </authorList>
    </citation>
    <scope>NUCLEOTIDE SEQUENCE</scope>
</reference>
<evidence type="ECO:0000313" key="1">
    <source>
        <dbReference type="Proteomes" id="UP000035642"/>
    </source>
</evidence>
<proteinExistence type="predicted"/>